<evidence type="ECO:0000313" key="2">
    <source>
        <dbReference type="Proteomes" id="UP001145072"/>
    </source>
</evidence>
<protein>
    <submittedName>
        <fullName evidence="1">Uncharacterized protein</fullName>
    </submittedName>
</protein>
<dbReference type="AlphaFoldDB" id="A0A9X4AIG2"/>
<dbReference type="EMBL" id="JAMQJZ010000008">
    <property type="protein sequence ID" value="MDC3420956.1"/>
    <property type="molecule type" value="Genomic_DNA"/>
</dbReference>
<sequence length="279" mass="31973">MEERLKRAYGSYEIPDEILQLHQLDADLQKEGLSLANIGFKPSATFAPYSISPPDLIPFAETGGDGIHFSFLTDFGQVKDLRHAPIVCVTPTNDPPIRLMARNIKEFFNLASSVPYVELLEPCWACTSEEQIQHECDLFMKDSPFHWAKGREKVLQRFKETFNTKQIEVHAYLSAIIRERETEIAIPTFDTLGVTGAKSDSYLRFKFDFDRTSKVEEELPKMHEFLEQATKEEKLAFIRDANMRYVVAPGYDELILDLLVDVLQSIGLKEEASRMMARE</sequence>
<gene>
    <name evidence="1" type="ORF">NC661_11305</name>
</gene>
<accession>A0A9X4AIG2</accession>
<proteinExistence type="predicted"/>
<reference evidence="1" key="1">
    <citation type="submission" date="2022-06" db="EMBL/GenBank/DDBJ databases">
        <title>Aquibacillus sp. a new bacterium isolated from soil saline samples.</title>
        <authorList>
            <person name="Galisteo C."/>
            <person name="De La Haba R."/>
            <person name="Sanchez-Porro C."/>
            <person name="Ventosa A."/>
        </authorList>
    </citation>
    <scope>NUCLEOTIDE SEQUENCE</scope>
    <source>
        <strain evidence="1">JCM 12387</strain>
    </source>
</reference>
<dbReference type="RefSeq" id="WP_259871586.1">
    <property type="nucleotide sequence ID" value="NZ_JAMQJZ010000008.1"/>
</dbReference>
<keyword evidence="2" id="KW-1185">Reference proteome</keyword>
<evidence type="ECO:0000313" key="1">
    <source>
        <dbReference type="EMBL" id="MDC3420956.1"/>
    </source>
</evidence>
<name>A0A9X4AIG2_9BACI</name>
<comment type="caution">
    <text evidence="1">The sequence shown here is derived from an EMBL/GenBank/DDBJ whole genome shotgun (WGS) entry which is preliminary data.</text>
</comment>
<dbReference type="Proteomes" id="UP001145072">
    <property type="component" value="Unassembled WGS sequence"/>
</dbReference>
<organism evidence="1 2">
    <name type="scientific">Aquibacillus koreensis</name>
    <dbReference type="NCBI Taxonomy" id="279446"/>
    <lineage>
        <taxon>Bacteria</taxon>
        <taxon>Bacillati</taxon>
        <taxon>Bacillota</taxon>
        <taxon>Bacilli</taxon>
        <taxon>Bacillales</taxon>
        <taxon>Bacillaceae</taxon>
        <taxon>Aquibacillus</taxon>
    </lineage>
</organism>